<reference evidence="3" key="1">
    <citation type="submission" date="2017-02" db="UniProtKB">
        <authorList>
            <consortium name="WormBaseParasite"/>
        </authorList>
    </citation>
    <scope>IDENTIFICATION</scope>
</reference>
<reference evidence="1 2" key="2">
    <citation type="submission" date="2018-11" db="EMBL/GenBank/DDBJ databases">
        <authorList>
            <consortium name="Pathogen Informatics"/>
        </authorList>
    </citation>
    <scope>NUCLEOTIDE SEQUENCE [LARGE SCALE GENOMIC DNA]</scope>
</reference>
<protein>
    <submittedName>
        <fullName evidence="3">NusB domain-containing protein</fullName>
    </submittedName>
</protein>
<evidence type="ECO:0000313" key="2">
    <source>
        <dbReference type="Proteomes" id="UP000267096"/>
    </source>
</evidence>
<evidence type="ECO:0000313" key="3">
    <source>
        <dbReference type="WBParaSite" id="ASIM_0001160601-mRNA-1"/>
    </source>
</evidence>
<name>A0A0M3JU60_ANISI</name>
<sequence length="244" mass="28389">MSVEEAVLRVALRNDFHEVVKLLHNSLTEHMHLEYAFFVIKHIISRRFIDKYDLVRHLIARIRTYQLPSNGYELELIKLQYSIAFVVSSLILMSDIIGLRSGGALQSEQLTIKIRKLLADSGKYYEVDRLAQESRIALMSILMKQKRVNRLRREFYGKAERISEQIEAGFDRIRVDIIPPERELPIDRRLRCSVAAIALYNEIVERDGFSEPTLLKFLNAFSNTPQMNLNFFESSSHDLFSPSN</sequence>
<gene>
    <name evidence="1" type="ORF">ASIM_LOCUS11164</name>
</gene>
<evidence type="ECO:0000313" key="1">
    <source>
        <dbReference type="EMBL" id="VDK44488.1"/>
    </source>
</evidence>
<proteinExistence type="predicted"/>
<dbReference type="WBParaSite" id="ASIM_0001160601-mRNA-1">
    <property type="protein sequence ID" value="ASIM_0001160601-mRNA-1"/>
    <property type="gene ID" value="ASIM_0001160601"/>
</dbReference>
<accession>A0A0M3JU60</accession>
<dbReference type="EMBL" id="UYRR01031045">
    <property type="protein sequence ID" value="VDK44488.1"/>
    <property type="molecule type" value="Genomic_DNA"/>
</dbReference>
<keyword evidence="2" id="KW-1185">Reference proteome</keyword>
<dbReference type="AlphaFoldDB" id="A0A0M3JU60"/>
<dbReference type="Proteomes" id="UP000267096">
    <property type="component" value="Unassembled WGS sequence"/>
</dbReference>
<dbReference type="OrthoDB" id="5855456at2759"/>
<organism evidence="3">
    <name type="scientific">Anisakis simplex</name>
    <name type="common">Herring worm</name>
    <dbReference type="NCBI Taxonomy" id="6269"/>
    <lineage>
        <taxon>Eukaryota</taxon>
        <taxon>Metazoa</taxon>
        <taxon>Ecdysozoa</taxon>
        <taxon>Nematoda</taxon>
        <taxon>Chromadorea</taxon>
        <taxon>Rhabditida</taxon>
        <taxon>Spirurina</taxon>
        <taxon>Ascaridomorpha</taxon>
        <taxon>Ascaridoidea</taxon>
        <taxon>Anisakidae</taxon>
        <taxon>Anisakis</taxon>
        <taxon>Anisakis simplex complex</taxon>
    </lineage>
</organism>